<dbReference type="SUPFAM" id="SSF55729">
    <property type="entry name" value="Acyl-CoA N-acyltransferases (Nat)"/>
    <property type="match status" value="1"/>
</dbReference>
<dbReference type="Pfam" id="PF13508">
    <property type="entry name" value="Acetyltransf_7"/>
    <property type="match status" value="1"/>
</dbReference>
<dbReference type="EMBL" id="SJTG01000004">
    <property type="protein sequence ID" value="TCI08151.1"/>
    <property type="molecule type" value="Genomic_DNA"/>
</dbReference>
<dbReference type="Proteomes" id="UP000291822">
    <property type="component" value="Unassembled WGS sequence"/>
</dbReference>
<dbReference type="PANTHER" id="PTHR43800:SF1">
    <property type="entry name" value="PEPTIDYL-LYSINE N-ACETYLTRANSFERASE YJAB"/>
    <property type="match status" value="1"/>
</dbReference>
<dbReference type="Gene3D" id="3.40.630.30">
    <property type="match status" value="1"/>
</dbReference>
<evidence type="ECO:0000313" key="4">
    <source>
        <dbReference type="EMBL" id="TCI08151.1"/>
    </source>
</evidence>
<organism evidence="4 5">
    <name type="scientific">Dyella soli</name>
    <dbReference type="NCBI Taxonomy" id="522319"/>
    <lineage>
        <taxon>Bacteria</taxon>
        <taxon>Pseudomonadati</taxon>
        <taxon>Pseudomonadota</taxon>
        <taxon>Gammaproteobacteria</taxon>
        <taxon>Lysobacterales</taxon>
        <taxon>Rhodanobacteraceae</taxon>
        <taxon>Dyella</taxon>
    </lineage>
</organism>
<dbReference type="RefSeq" id="WP_131151907.1">
    <property type="nucleotide sequence ID" value="NZ_SJTG01000004.1"/>
</dbReference>
<dbReference type="PANTHER" id="PTHR43800">
    <property type="entry name" value="PEPTIDYL-LYSINE N-ACETYLTRANSFERASE YJAB"/>
    <property type="match status" value="1"/>
</dbReference>
<dbReference type="InterPro" id="IPR000182">
    <property type="entry name" value="GNAT_dom"/>
</dbReference>
<keyword evidence="5" id="KW-1185">Reference proteome</keyword>
<dbReference type="InterPro" id="IPR016181">
    <property type="entry name" value="Acyl_CoA_acyltransferase"/>
</dbReference>
<proteinExistence type="predicted"/>
<protein>
    <submittedName>
        <fullName evidence="4">GNAT family N-acetyltransferase</fullName>
    </submittedName>
</protein>
<sequence>MKHSKHSIRTALLSDHPELFRVWESAVRATHHFLAEEDIVFFRAMLPQAFSLLDVQMINDRDGALGFIGTHGHRIEALFVDPGHHGQGIGRQLLDHVIATAPGAAWEVDVNEQNPQAAGFYEHYGFRQVGRSALDSSGRPFPLLHLALKR</sequence>
<evidence type="ECO:0000259" key="3">
    <source>
        <dbReference type="PROSITE" id="PS51186"/>
    </source>
</evidence>
<evidence type="ECO:0000313" key="5">
    <source>
        <dbReference type="Proteomes" id="UP000291822"/>
    </source>
</evidence>
<gene>
    <name evidence="4" type="ORF">EZM97_26215</name>
</gene>
<reference evidence="4 5" key="1">
    <citation type="submission" date="2019-02" db="EMBL/GenBank/DDBJ databases">
        <title>Dyella amyloliquefaciens sp. nov., isolated from forest soil.</title>
        <authorList>
            <person name="Gao Z.-H."/>
            <person name="Qiu L.-H."/>
        </authorList>
    </citation>
    <scope>NUCLEOTIDE SEQUENCE [LARGE SCALE GENOMIC DNA]</scope>
    <source>
        <strain evidence="4 5">KACC 12747</strain>
    </source>
</reference>
<comment type="caution">
    <text evidence="4">The sequence shown here is derived from an EMBL/GenBank/DDBJ whole genome shotgun (WGS) entry which is preliminary data.</text>
</comment>
<dbReference type="AlphaFoldDB" id="A0A4R0YNR2"/>
<keyword evidence="1 4" id="KW-0808">Transferase</keyword>
<dbReference type="PROSITE" id="PS51186">
    <property type="entry name" value="GNAT"/>
    <property type="match status" value="1"/>
</dbReference>
<evidence type="ECO:0000256" key="1">
    <source>
        <dbReference type="ARBA" id="ARBA00022679"/>
    </source>
</evidence>
<accession>A0A4R0YNR2</accession>
<keyword evidence="2" id="KW-0012">Acyltransferase</keyword>
<dbReference type="CDD" id="cd04301">
    <property type="entry name" value="NAT_SF"/>
    <property type="match status" value="1"/>
</dbReference>
<dbReference type="GO" id="GO:0016747">
    <property type="term" value="F:acyltransferase activity, transferring groups other than amino-acyl groups"/>
    <property type="evidence" value="ECO:0007669"/>
    <property type="project" value="InterPro"/>
</dbReference>
<feature type="domain" description="N-acetyltransferase" evidence="3">
    <location>
        <begin position="6"/>
        <end position="150"/>
    </location>
</feature>
<evidence type="ECO:0000256" key="2">
    <source>
        <dbReference type="ARBA" id="ARBA00023315"/>
    </source>
</evidence>
<name>A0A4R0YNR2_9GAMM</name>